<evidence type="ECO:0000313" key="2">
    <source>
        <dbReference type="EMBL" id="GKV26319.1"/>
    </source>
</evidence>
<dbReference type="Proteomes" id="UP001054252">
    <property type="component" value="Unassembled WGS sequence"/>
</dbReference>
<keyword evidence="1" id="KW-1133">Transmembrane helix</keyword>
<evidence type="ECO:0000256" key="1">
    <source>
        <dbReference type="SAM" id="Phobius"/>
    </source>
</evidence>
<protein>
    <submittedName>
        <fullName evidence="2">Uncharacterized protein</fullName>
    </submittedName>
</protein>
<sequence>MVNSCFSILTAWLNLTLILGECRFVVEFLRHSTLHSYVPVFFQAVIFSIDFILLQFLRFLHVF</sequence>
<keyword evidence="1" id="KW-0472">Membrane</keyword>
<dbReference type="EMBL" id="BPVZ01000071">
    <property type="protein sequence ID" value="GKV26319.1"/>
    <property type="molecule type" value="Genomic_DNA"/>
</dbReference>
<reference evidence="2 3" key="1">
    <citation type="journal article" date="2021" name="Commun. Biol.">
        <title>The genome of Shorea leprosula (Dipterocarpaceae) highlights the ecological relevance of drought in aseasonal tropical rainforests.</title>
        <authorList>
            <person name="Ng K.K.S."/>
            <person name="Kobayashi M.J."/>
            <person name="Fawcett J.A."/>
            <person name="Hatakeyama M."/>
            <person name="Paape T."/>
            <person name="Ng C.H."/>
            <person name="Ang C.C."/>
            <person name="Tnah L.H."/>
            <person name="Lee C.T."/>
            <person name="Nishiyama T."/>
            <person name="Sese J."/>
            <person name="O'Brien M.J."/>
            <person name="Copetti D."/>
            <person name="Mohd Noor M.I."/>
            <person name="Ong R.C."/>
            <person name="Putra M."/>
            <person name="Sireger I.Z."/>
            <person name="Indrioko S."/>
            <person name="Kosugi Y."/>
            <person name="Izuno A."/>
            <person name="Isagi Y."/>
            <person name="Lee S.L."/>
            <person name="Shimizu K.K."/>
        </authorList>
    </citation>
    <scope>NUCLEOTIDE SEQUENCE [LARGE SCALE GENOMIC DNA]</scope>
    <source>
        <strain evidence="2">214</strain>
    </source>
</reference>
<dbReference type="AlphaFoldDB" id="A0AAV5KP03"/>
<accession>A0AAV5KP03</accession>
<comment type="caution">
    <text evidence="2">The sequence shown here is derived from an EMBL/GenBank/DDBJ whole genome shotgun (WGS) entry which is preliminary data.</text>
</comment>
<feature type="transmembrane region" description="Helical" evidence="1">
    <location>
        <begin position="36"/>
        <end position="57"/>
    </location>
</feature>
<keyword evidence="1" id="KW-0812">Transmembrane</keyword>
<name>A0AAV5KP03_9ROSI</name>
<organism evidence="2 3">
    <name type="scientific">Rubroshorea leprosula</name>
    <dbReference type="NCBI Taxonomy" id="152421"/>
    <lineage>
        <taxon>Eukaryota</taxon>
        <taxon>Viridiplantae</taxon>
        <taxon>Streptophyta</taxon>
        <taxon>Embryophyta</taxon>
        <taxon>Tracheophyta</taxon>
        <taxon>Spermatophyta</taxon>
        <taxon>Magnoliopsida</taxon>
        <taxon>eudicotyledons</taxon>
        <taxon>Gunneridae</taxon>
        <taxon>Pentapetalae</taxon>
        <taxon>rosids</taxon>
        <taxon>malvids</taxon>
        <taxon>Malvales</taxon>
        <taxon>Dipterocarpaceae</taxon>
        <taxon>Rubroshorea</taxon>
    </lineage>
</organism>
<gene>
    <name evidence="2" type="ORF">SLEP1_g35649</name>
</gene>
<evidence type="ECO:0000313" key="3">
    <source>
        <dbReference type="Proteomes" id="UP001054252"/>
    </source>
</evidence>
<proteinExistence type="predicted"/>
<keyword evidence="3" id="KW-1185">Reference proteome</keyword>